<dbReference type="Proteomes" id="UP000191897">
    <property type="component" value="Unassembled WGS sequence"/>
</dbReference>
<evidence type="ECO:0000313" key="1">
    <source>
        <dbReference type="EMBL" id="CUX67888.1"/>
    </source>
</evidence>
<protein>
    <submittedName>
        <fullName evidence="1">Uncharacterized protein</fullName>
    </submittedName>
</protein>
<sequence>MCCHSTHPALRQAREWENIGCPITKFCEEAHQRLGGLIGPNHEPLTCASERILSNHALASFDVAEMKIFSHGIEQVVCLIRDGTHHGVCGNLYIDGQGSVGLDNVKGFLRICFVSLRSIR</sequence>
<reference evidence="1 2" key="1">
    <citation type="submission" date="2016-01" db="EMBL/GenBank/DDBJ databases">
        <authorList>
            <person name="Oliw E.H."/>
        </authorList>
    </citation>
    <scope>NUCLEOTIDE SEQUENCE [LARGE SCALE GENOMIC DNA]</scope>
    <source>
        <strain evidence="1 2">Kerr 14</strain>
    </source>
</reference>
<evidence type="ECO:0000313" key="2">
    <source>
        <dbReference type="Proteomes" id="UP000191897"/>
    </source>
</evidence>
<proteinExistence type="predicted"/>
<accession>A0A1S7SEQ3</accession>
<dbReference type="EMBL" id="FBWC01000042">
    <property type="protein sequence ID" value="CUX67888.1"/>
    <property type="molecule type" value="Genomic_DNA"/>
</dbReference>
<name>A0A1S7SEQ3_AGRTU</name>
<dbReference type="AlphaFoldDB" id="A0A1S7SEQ3"/>
<organism evidence="1 2">
    <name type="scientific">Agrobacterium tumefaciens str. Kerr 14</name>
    <dbReference type="NCBI Taxonomy" id="1183424"/>
    <lineage>
        <taxon>Bacteria</taxon>
        <taxon>Pseudomonadati</taxon>
        <taxon>Pseudomonadota</taxon>
        <taxon>Alphaproteobacteria</taxon>
        <taxon>Hyphomicrobiales</taxon>
        <taxon>Rhizobiaceae</taxon>
        <taxon>Rhizobium/Agrobacterium group</taxon>
        <taxon>Agrobacterium</taxon>
        <taxon>Agrobacterium tumefaciens complex</taxon>
    </lineage>
</organism>
<gene>
    <name evidence="1" type="ORF">AGR4C_pb30028</name>
</gene>